<gene>
    <name evidence="3" type="ORF">AB1Y20_015021</name>
</gene>
<dbReference type="EMBL" id="JBGBPQ010000003">
    <property type="protein sequence ID" value="KAL1526303.1"/>
    <property type="molecule type" value="Genomic_DNA"/>
</dbReference>
<feature type="region of interest" description="Disordered" evidence="2">
    <location>
        <begin position="583"/>
        <end position="655"/>
    </location>
</feature>
<feature type="coiled-coil region" evidence="1">
    <location>
        <begin position="172"/>
        <end position="199"/>
    </location>
</feature>
<evidence type="ECO:0000256" key="2">
    <source>
        <dbReference type="SAM" id="MobiDB-lite"/>
    </source>
</evidence>
<evidence type="ECO:0000313" key="4">
    <source>
        <dbReference type="Proteomes" id="UP001515480"/>
    </source>
</evidence>
<feature type="compositionally biased region" description="Low complexity" evidence="2">
    <location>
        <begin position="834"/>
        <end position="866"/>
    </location>
</feature>
<evidence type="ECO:0000313" key="3">
    <source>
        <dbReference type="EMBL" id="KAL1526303.1"/>
    </source>
</evidence>
<protein>
    <submittedName>
        <fullName evidence="3">Uncharacterized protein</fullName>
    </submittedName>
</protein>
<reference evidence="3 4" key="1">
    <citation type="journal article" date="2024" name="Science">
        <title>Giant polyketide synthase enzymes in the biosynthesis of giant marine polyether toxins.</title>
        <authorList>
            <person name="Fallon T.R."/>
            <person name="Shende V.V."/>
            <person name="Wierzbicki I.H."/>
            <person name="Pendleton A.L."/>
            <person name="Watervoot N.F."/>
            <person name="Auber R.P."/>
            <person name="Gonzalez D.J."/>
            <person name="Wisecaver J.H."/>
            <person name="Moore B.S."/>
        </authorList>
    </citation>
    <scope>NUCLEOTIDE SEQUENCE [LARGE SCALE GENOMIC DNA]</scope>
    <source>
        <strain evidence="3 4">12B1</strain>
    </source>
</reference>
<accession>A0AB34JZ57</accession>
<comment type="caution">
    <text evidence="3">The sequence shown here is derived from an EMBL/GenBank/DDBJ whole genome shotgun (WGS) entry which is preliminary data.</text>
</comment>
<feature type="compositionally biased region" description="Low complexity" evidence="2">
    <location>
        <begin position="804"/>
        <end position="826"/>
    </location>
</feature>
<dbReference type="Proteomes" id="UP001515480">
    <property type="component" value="Unassembled WGS sequence"/>
</dbReference>
<sequence length="904" mass="96477">MELLVAERIQMAEERLSAVETRQTAAREAIAAAEREVQRKEAAVAARLAELDARLAGKVQQEVSAHRVDARDALRAVMSALAREEDRRAAIDAATERRVLREEIAWRAELLAVYKSGAKAVHRALEGAEQQVREVKRVFDEALASVGPAVAQQEAGLSQLGAEMRLKSAQLEQEVQQQTTALKVEIERMREEREGLAAREEEYMNCLTKEMREGLDSYCKDIEGVRGLVERTTSEAKASVAGGDLLLLELQAMQKEHTAALEATVAVAAARAAEELAQVEAHAGGVEQSLQAALDLVARGEEARGDAVRERTLALESLVETQSTHHQRLRELRRQRVSAERGAALSSAAEEGAPLNEVALEVKRAVALVEEGIVAVHARCTRLEQRLRAEEELRALELENDRRIGEAEAAVEEVRRCAEATAREGQVRAKQAEEAYVRQARDAAEVRAQLMTKLEAAQAECAVRAKEGAATQEEVARLRQDAAQVRQALQASEVALAAEVARGEAQRTQEQLEAAAALAQLRGELEAVKEEAARKEAEGAVRVAMAQEEAAEEVAKVKAEAAARMSKAKEEIASLRRAVKLARRSSGDQLTENGGSAPSTPVKAADSAPTTPREAAGSGAASPAGGAALSHAERIELETRRQSDETIERVQRKSQRELAELQSALADARREGQRLQAEQQQLASMRKLGAFHDAFASRVQQTHSVADASDSIDAALANALNAMSLPLKVTCNRVSKGVYRFQCGGASTSPAAKRSLLALGPTGTVFVRDGSSKQIHITQFMLHLCRAAIEGGAAVSAAAQPQLEGAEQGAEAEAAAGDSSAPSVKPAAPPTAKPPAAAKPASAPLLRQQSASKLPPASAAPRAAQPRGKPRVCVSLDDEPIEAPAPGGEEPPTPVPVATIDLTQ</sequence>
<keyword evidence="1" id="KW-0175">Coiled coil</keyword>
<feature type="compositionally biased region" description="Low complexity" evidence="2">
    <location>
        <begin position="615"/>
        <end position="630"/>
    </location>
</feature>
<organism evidence="3 4">
    <name type="scientific">Prymnesium parvum</name>
    <name type="common">Toxic golden alga</name>
    <dbReference type="NCBI Taxonomy" id="97485"/>
    <lineage>
        <taxon>Eukaryota</taxon>
        <taxon>Haptista</taxon>
        <taxon>Haptophyta</taxon>
        <taxon>Prymnesiophyceae</taxon>
        <taxon>Prymnesiales</taxon>
        <taxon>Prymnesiaceae</taxon>
        <taxon>Prymnesium</taxon>
    </lineage>
</organism>
<feature type="region of interest" description="Disordered" evidence="2">
    <location>
        <begin position="804"/>
        <end position="904"/>
    </location>
</feature>
<feature type="compositionally biased region" description="Basic and acidic residues" evidence="2">
    <location>
        <begin position="631"/>
        <end position="655"/>
    </location>
</feature>
<name>A0AB34JZ57_PRYPA</name>
<feature type="coiled-coil region" evidence="1">
    <location>
        <begin position="16"/>
        <end position="50"/>
    </location>
</feature>
<feature type="coiled-coil region" evidence="1">
    <location>
        <begin position="118"/>
        <end position="145"/>
    </location>
</feature>
<evidence type="ECO:0000256" key="1">
    <source>
        <dbReference type="SAM" id="Coils"/>
    </source>
</evidence>
<dbReference type="AlphaFoldDB" id="A0AB34JZ57"/>
<proteinExistence type="predicted"/>
<keyword evidence="4" id="KW-1185">Reference proteome</keyword>
<feature type="compositionally biased region" description="Polar residues" evidence="2">
    <location>
        <begin position="587"/>
        <end position="599"/>
    </location>
</feature>